<gene>
    <name evidence="1" type="ORF">TCEB3V08_LOCUS2843</name>
</gene>
<name>A0A7R9CEI0_TIMCR</name>
<reference evidence="1" key="1">
    <citation type="submission" date="2020-11" db="EMBL/GenBank/DDBJ databases">
        <authorList>
            <person name="Tran Van P."/>
        </authorList>
    </citation>
    <scope>NUCLEOTIDE SEQUENCE</scope>
</reference>
<accession>A0A7R9CEI0</accession>
<dbReference type="EMBL" id="OC317099">
    <property type="protein sequence ID" value="CAD7394944.1"/>
    <property type="molecule type" value="Genomic_DNA"/>
</dbReference>
<proteinExistence type="predicted"/>
<dbReference type="AlphaFoldDB" id="A0A7R9CEI0"/>
<organism evidence="1">
    <name type="scientific">Timema cristinae</name>
    <name type="common">Walking stick</name>
    <dbReference type="NCBI Taxonomy" id="61476"/>
    <lineage>
        <taxon>Eukaryota</taxon>
        <taxon>Metazoa</taxon>
        <taxon>Ecdysozoa</taxon>
        <taxon>Arthropoda</taxon>
        <taxon>Hexapoda</taxon>
        <taxon>Insecta</taxon>
        <taxon>Pterygota</taxon>
        <taxon>Neoptera</taxon>
        <taxon>Polyneoptera</taxon>
        <taxon>Phasmatodea</taxon>
        <taxon>Timematodea</taxon>
        <taxon>Timematoidea</taxon>
        <taxon>Timematidae</taxon>
        <taxon>Timema</taxon>
    </lineage>
</organism>
<sequence>MINIIIVLTSLSDKRPIPTSLRKFYILISCEQLKCHSQIKYDFFFFPPQRIDLVNFLDFTKDDETNKLILILMLSSD</sequence>
<evidence type="ECO:0000313" key="1">
    <source>
        <dbReference type="EMBL" id="CAD7394944.1"/>
    </source>
</evidence>
<protein>
    <submittedName>
        <fullName evidence="1">Uncharacterized protein</fullName>
    </submittedName>
</protein>